<evidence type="ECO:0000313" key="3">
    <source>
        <dbReference type="Proteomes" id="UP000824176"/>
    </source>
</evidence>
<evidence type="ECO:0000313" key="2">
    <source>
        <dbReference type="EMBL" id="HIZ89648.1"/>
    </source>
</evidence>
<dbReference type="AlphaFoldDB" id="A0A9D2KD45"/>
<evidence type="ECO:0000256" key="1">
    <source>
        <dbReference type="SAM" id="Coils"/>
    </source>
</evidence>
<protein>
    <submittedName>
        <fullName evidence="2">Uncharacterized protein</fullName>
    </submittedName>
</protein>
<feature type="coiled-coil region" evidence="1">
    <location>
        <begin position="115"/>
        <end position="211"/>
    </location>
</feature>
<accession>A0A9D2KD45</accession>
<name>A0A9D2KD45_9BACT</name>
<reference evidence="2" key="1">
    <citation type="journal article" date="2021" name="PeerJ">
        <title>Extensive microbial diversity within the chicken gut microbiome revealed by metagenomics and culture.</title>
        <authorList>
            <person name="Gilroy R."/>
            <person name="Ravi A."/>
            <person name="Getino M."/>
            <person name="Pursley I."/>
            <person name="Horton D.L."/>
            <person name="Alikhan N.F."/>
            <person name="Baker D."/>
            <person name="Gharbi K."/>
            <person name="Hall N."/>
            <person name="Watson M."/>
            <person name="Adriaenssens E.M."/>
            <person name="Foster-Nyarko E."/>
            <person name="Jarju S."/>
            <person name="Secka A."/>
            <person name="Antonio M."/>
            <person name="Oren A."/>
            <person name="Chaudhuri R.R."/>
            <person name="La Ragione R."/>
            <person name="Hildebrand F."/>
            <person name="Pallen M.J."/>
        </authorList>
    </citation>
    <scope>NUCLEOTIDE SEQUENCE</scope>
    <source>
        <strain evidence="2">ChiW4-1371</strain>
    </source>
</reference>
<dbReference type="EMBL" id="DXAQ01000105">
    <property type="protein sequence ID" value="HIZ89648.1"/>
    <property type="molecule type" value="Genomic_DNA"/>
</dbReference>
<keyword evidence="1" id="KW-0175">Coiled coil</keyword>
<proteinExistence type="predicted"/>
<gene>
    <name evidence="2" type="ORF">H9804_06865</name>
</gene>
<comment type="caution">
    <text evidence="2">The sequence shown here is derived from an EMBL/GenBank/DDBJ whole genome shotgun (WGS) entry which is preliminary data.</text>
</comment>
<dbReference type="Proteomes" id="UP000824176">
    <property type="component" value="Unassembled WGS sequence"/>
</dbReference>
<reference evidence="2" key="2">
    <citation type="submission" date="2021-04" db="EMBL/GenBank/DDBJ databases">
        <authorList>
            <person name="Gilroy R."/>
        </authorList>
    </citation>
    <scope>NUCLEOTIDE SEQUENCE</scope>
    <source>
        <strain evidence="2">ChiW4-1371</strain>
    </source>
</reference>
<sequence>MRILLIIFLCLLPVYSFAEIKTITKTSKVVVPENQSVEQVKQYTSEKLFREAAEEAGVAVSSSTVLVDGKVSKDEIKMQTSAIAKKDVKILNQEIDKGLTYITVQVTATVDSSELDAFLRQLMQNEALKQELEKERKEKLELEKRLKSASKEEYDSTLSAQAENIAKIRAARQKQLETEISNAKQQLMEAQRRQKAEELQAAKELEQIQKEYMARDAALQERIAAEKDAQAKAEMEHQALLAELSQNAFVNDKAMDISSNDTVEMAAIDAARVRVNFAALVKEFNTAINANSKQMEIYHKSQLLVLEKQKFTEKMPKKGEWDNTTTYNAKIAAYNKRRQAFEDKKQTDIAILKAEYENKTEKNIKESKQTLLNALSPLYERLKKYNTGDYISSDTSKAVIDFGERDLDRLELPVIIKYQFKTYDFIYTFTSLQEFRAMYETRASFRAVPVYALEPNGVKGAKQYLKGFRVVHLGNNQEKFFAVDAKYEIFPEIKQYEDMQEELKPKQKEEDKKENDYVLSNNKEKVYKAPTSDTVKIMDNTYKTSYWLYGFAGAGGFDLNIMNIEFGVQTHWRFNRWFGIYTNGSLLLGISGLNTLNNLKDNYDDYYIHSSGSNSSTLDTGLALGLGLDFYLTNRVLLFGEANAAYYIEDDSKKSSFAGVIRGGLAFQSEDMRGIGMRFNIFIEGIISDTVSGSTPYFGAALYF</sequence>
<organism evidence="2 3">
    <name type="scientific">Candidatus Mucispirillum faecigallinarum</name>
    <dbReference type="NCBI Taxonomy" id="2838699"/>
    <lineage>
        <taxon>Bacteria</taxon>
        <taxon>Pseudomonadati</taxon>
        <taxon>Deferribacterota</taxon>
        <taxon>Deferribacteres</taxon>
        <taxon>Deferribacterales</taxon>
        <taxon>Mucispirillaceae</taxon>
        <taxon>Mucispirillum</taxon>
    </lineage>
</organism>